<dbReference type="InterPro" id="IPR050190">
    <property type="entry name" value="UPF0213_domain"/>
</dbReference>
<dbReference type="PANTHER" id="PTHR34477">
    <property type="entry name" value="UPF0213 PROTEIN YHBQ"/>
    <property type="match status" value="1"/>
</dbReference>
<dbReference type="Gene3D" id="3.40.1440.10">
    <property type="entry name" value="GIY-YIG endonuclease"/>
    <property type="match status" value="1"/>
</dbReference>
<dbReference type="Proteomes" id="UP000182753">
    <property type="component" value="Unassembled WGS sequence"/>
</dbReference>
<evidence type="ECO:0000313" key="4">
    <source>
        <dbReference type="Proteomes" id="UP000182753"/>
    </source>
</evidence>
<dbReference type="InterPro" id="IPR000305">
    <property type="entry name" value="GIY-YIG_endonuc"/>
</dbReference>
<gene>
    <name evidence="3" type="ORF">AUJ40_01780</name>
</gene>
<feature type="domain" description="GIY-YIG" evidence="2">
    <location>
        <begin position="1"/>
        <end position="77"/>
    </location>
</feature>
<evidence type="ECO:0000313" key="3">
    <source>
        <dbReference type="EMBL" id="OIN89503.1"/>
    </source>
</evidence>
<sequence length="96" mass="11408">MSYYVYITSCTNHTLFYTGVTNNLIRRIFEHKNKITAGYTAKYNLDKLLYFEECEDPKSAIEREKQIKKYSQKKKIALIAKKNPGMDDLFDQILNW</sequence>
<reference evidence="3 4" key="1">
    <citation type="journal article" date="2016" name="Environ. Microbiol.">
        <title>Genomic resolution of a cold subsurface aquifer community provides metabolic insights for novel microbes adapted to high CO concentrations.</title>
        <authorList>
            <person name="Probst A.J."/>
            <person name="Castelle C.J."/>
            <person name="Singh A."/>
            <person name="Brown C.T."/>
            <person name="Anantharaman K."/>
            <person name="Sharon I."/>
            <person name="Hug L.A."/>
            <person name="Burstein D."/>
            <person name="Emerson J.B."/>
            <person name="Thomas B.C."/>
            <person name="Banfield J.F."/>
        </authorList>
    </citation>
    <scope>NUCLEOTIDE SEQUENCE [LARGE SCALE GENOMIC DNA]</scope>
    <source>
        <strain evidence="3">CG1_02_42_45</strain>
    </source>
</reference>
<protein>
    <recommendedName>
        <fullName evidence="2">GIY-YIG domain-containing protein</fullName>
    </recommendedName>
</protein>
<dbReference type="Pfam" id="PF01541">
    <property type="entry name" value="GIY-YIG"/>
    <property type="match status" value="1"/>
</dbReference>
<dbReference type="CDD" id="cd10448">
    <property type="entry name" value="GIY-YIG_unchar_3"/>
    <property type="match status" value="1"/>
</dbReference>
<comment type="caution">
    <text evidence="3">The sequence shown here is derived from an EMBL/GenBank/DDBJ whole genome shotgun (WGS) entry which is preliminary data.</text>
</comment>
<accession>A0A1J4RRG1</accession>
<dbReference type="PROSITE" id="PS50164">
    <property type="entry name" value="GIY_YIG"/>
    <property type="match status" value="1"/>
</dbReference>
<name>A0A1J4RRG1_9BACT</name>
<dbReference type="PANTHER" id="PTHR34477:SF5">
    <property type="entry name" value="BSL5627 PROTEIN"/>
    <property type="match status" value="1"/>
</dbReference>
<dbReference type="AlphaFoldDB" id="A0A1J4RRG1"/>
<dbReference type="EMBL" id="MNUJ01000037">
    <property type="protein sequence ID" value="OIN89503.1"/>
    <property type="molecule type" value="Genomic_DNA"/>
</dbReference>
<evidence type="ECO:0000256" key="1">
    <source>
        <dbReference type="ARBA" id="ARBA00007435"/>
    </source>
</evidence>
<comment type="similarity">
    <text evidence="1">Belongs to the UPF0213 family.</text>
</comment>
<dbReference type="InterPro" id="IPR035901">
    <property type="entry name" value="GIY-YIG_endonuc_sf"/>
</dbReference>
<proteinExistence type="inferred from homology"/>
<evidence type="ECO:0000259" key="2">
    <source>
        <dbReference type="PROSITE" id="PS50164"/>
    </source>
</evidence>
<organism evidence="3 4">
    <name type="scientific">Candidatus Berkelbacteria bacterium CG1_02_42_45</name>
    <dbReference type="NCBI Taxonomy" id="1805036"/>
    <lineage>
        <taxon>Bacteria</taxon>
        <taxon>Candidatus Berkelbacteria</taxon>
    </lineage>
</organism>
<dbReference type="SUPFAM" id="SSF82771">
    <property type="entry name" value="GIY-YIG endonuclease"/>
    <property type="match status" value="1"/>
</dbReference>